<comment type="catalytic activity">
    <reaction evidence="1 11">
        <text>AMP + diphosphate = 5-phospho-alpha-D-ribose 1-diphosphate + adenine</text>
        <dbReference type="Rhea" id="RHEA:16609"/>
        <dbReference type="ChEBI" id="CHEBI:16708"/>
        <dbReference type="ChEBI" id="CHEBI:33019"/>
        <dbReference type="ChEBI" id="CHEBI:58017"/>
        <dbReference type="ChEBI" id="CHEBI:456215"/>
        <dbReference type="EC" id="2.4.2.7"/>
    </reaction>
</comment>
<dbReference type="InterPro" id="IPR000836">
    <property type="entry name" value="PRTase_dom"/>
</dbReference>
<evidence type="ECO:0000256" key="7">
    <source>
        <dbReference type="ARBA" id="ARBA00022490"/>
    </source>
</evidence>
<evidence type="ECO:0000256" key="1">
    <source>
        <dbReference type="ARBA" id="ARBA00000868"/>
    </source>
</evidence>
<proteinExistence type="inferred from homology"/>
<evidence type="ECO:0000313" key="13">
    <source>
        <dbReference type="EMBL" id="KJF44153.1"/>
    </source>
</evidence>
<accession>A0A0D8JE75</accession>
<gene>
    <name evidence="11" type="primary">apt</name>
    <name evidence="13" type="ORF">LH29_01070</name>
</gene>
<dbReference type="GO" id="GO:0044209">
    <property type="term" value="P:AMP salvage"/>
    <property type="evidence" value="ECO:0007669"/>
    <property type="project" value="UniProtKB-UniRule"/>
</dbReference>
<keyword evidence="10 11" id="KW-0660">Purine salvage</keyword>
<dbReference type="EMBL" id="JRHC01000001">
    <property type="protein sequence ID" value="KJF44153.1"/>
    <property type="molecule type" value="Genomic_DNA"/>
</dbReference>
<evidence type="ECO:0000256" key="2">
    <source>
        <dbReference type="ARBA" id="ARBA00003968"/>
    </source>
</evidence>
<comment type="caution">
    <text evidence="13">The sequence shown here is derived from an EMBL/GenBank/DDBJ whole genome shotgun (WGS) entry which is preliminary data.</text>
</comment>
<dbReference type="GO" id="GO:0016208">
    <property type="term" value="F:AMP binding"/>
    <property type="evidence" value="ECO:0007669"/>
    <property type="project" value="TreeGrafter"/>
</dbReference>
<comment type="subunit">
    <text evidence="11">Homodimer.</text>
</comment>
<dbReference type="NCBIfam" id="NF002636">
    <property type="entry name" value="PRK02304.1-5"/>
    <property type="match status" value="1"/>
</dbReference>
<evidence type="ECO:0000259" key="12">
    <source>
        <dbReference type="Pfam" id="PF00156"/>
    </source>
</evidence>
<comment type="similarity">
    <text evidence="5 11">Belongs to the purine/pyrimidine phosphoribosyltransferase family.</text>
</comment>
<dbReference type="STRING" id="1544798.LH29_01070"/>
<keyword evidence="7 11" id="KW-0963">Cytoplasm</keyword>
<comment type="subcellular location">
    <subcellularLocation>
        <location evidence="3 11">Cytoplasm</location>
    </subcellularLocation>
</comment>
<dbReference type="NCBIfam" id="NF002634">
    <property type="entry name" value="PRK02304.1-3"/>
    <property type="match status" value="1"/>
</dbReference>
<dbReference type="HAMAP" id="MF_00004">
    <property type="entry name" value="Aden_phosphoribosyltr"/>
    <property type="match status" value="1"/>
</dbReference>
<dbReference type="Proteomes" id="UP000032544">
    <property type="component" value="Unassembled WGS sequence"/>
</dbReference>
<keyword evidence="9 11" id="KW-0808">Transferase</keyword>
<dbReference type="GO" id="GO:0002055">
    <property type="term" value="F:adenine binding"/>
    <property type="evidence" value="ECO:0007669"/>
    <property type="project" value="TreeGrafter"/>
</dbReference>
<dbReference type="PANTHER" id="PTHR32315">
    <property type="entry name" value="ADENINE PHOSPHORIBOSYLTRANSFERASE"/>
    <property type="match status" value="1"/>
</dbReference>
<comment type="function">
    <text evidence="2 11">Catalyzes a salvage reaction resulting in the formation of AMP, that is energically less costly than de novo synthesis.</text>
</comment>
<evidence type="ECO:0000256" key="5">
    <source>
        <dbReference type="ARBA" id="ARBA00008391"/>
    </source>
</evidence>
<evidence type="ECO:0000256" key="8">
    <source>
        <dbReference type="ARBA" id="ARBA00022676"/>
    </source>
</evidence>
<dbReference type="InterPro" id="IPR050054">
    <property type="entry name" value="UPRTase/APRTase"/>
</dbReference>
<evidence type="ECO:0000256" key="6">
    <source>
        <dbReference type="ARBA" id="ARBA00011893"/>
    </source>
</evidence>
<dbReference type="SUPFAM" id="SSF53271">
    <property type="entry name" value="PRTase-like"/>
    <property type="match status" value="1"/>
</dbReference>
<organism evidence="13 14">
    <name type="scientific">Draconibacterium sediminis</name>
    <dbReference type="NCBI Taxonomy" id="1544798"/>
    <lineage>
        <taxon>Bacteria</taxon>
        <taxon>Pseudomonadati</taxon>
        <taxon>Bacteroidota</taxon>
        <taxon>Bacteroidia</taxon>
        <taxon>Marinilabiliales</taxon>
        <taxon>Prolixibacteraceae</taxon>
        <taxon>Draconibacterium</taxon>
    </lineage>
</organism>
<dbReference type="FunFam" id="3.40.50.2020:FF:000021">
    <property type="entry name" value="Adenine phosphoribosyltransferase"/>
    <property type="match status" value="1"/>
</dbReference>
<evidence type="ECO:0000313" key="14">
    <source>
        <dbReference type="Proteomes" id="UP000032544"/>
    </source>
</evidence>
<evidence type="ECO:0000256" key="3">
    <source>
        <dbReference type="ARBA" id="ARBA00004496"/>
    </source>
</evidence>
<dbReference type="OrthoDB" id="9803963at2"/>
<evidence type="ECO:0000256" key="4">
    <source>
        <dbReference type="ARBA" id="ARBA00004659"/>
    </source>
</evidence>
<dbReference type="InterPro" id="IPR029057">
    <property type="entry name" value="PRTase-like"/>
</dbReference>
<dbReference type="AlphaFoldDB" id="A0A0D8JE75"/>
<keyword evidence="8 11" id="KW-0328">Glycosyltransferase</keyword>
<dbReference type="PATRIC" id="fig|1544798.3.peg.217"/>
<feature type="domain" description="Phosphoribosyltransferase" evidence="12">
    <location>
        <begin position="36"/>
        <end position="157"/>
    </location>
</feature>
<dbReference type="PANTHER" id="PTHR32315:SF3">
    <property type="entry name" value="ADENINE PHOSPHORIBOSYLTRANSFERASE"/>
    <property type="match status" value="1"/>
</dbReference>
<evidence type="ECO:0000256" key="10">
    <source>
        <dbReference type="ARBA" id="ARBA00022726"/>
    </source>
</evidence>
<dbReference type="Gene3D" id="3.40.50.2020">
    <property type="match status" value="1"/>
</dbReference>
<sequence length="182" mass="20590">MFHVEQFYKMDLRREIREIPDYPKKGISFKDVTTLFKNKEAVRFVTNTIVENFKEKGITKVVGLEARGFVFGGAIADRLDAGFVPIRKKGKLPSAVLSESYELEYGMDSVEMHSDALEKHDVVLIHDDLLATGGTAVAALNLAKKCGVENIYFSFICDLEFIDTPNKAILKEYETQVLVKYQ</sequence>
<protein>
    <recommendedName>
        <fullName evidence="6 11">Adenine phosphoribosyltransferase</fullName>
        <shortName evidence="11">APRT</shortName>
        <ecNumber evidence="6 11">2.4.2.7</ecNumber>
    </recommendedName>
</protein>
<evidence type="ECO:0000256" key="11">
    <source>
        <dbReference type="HAMAP-Rule" id="MF_00004"/>
    </source>
</evidence>
<dbReference type="GO" id="GO:0006168">
    <property type="term" value="P:adenine salvage"/>
    <property type="evidence" value="ECO:0007669"/>
    <property type="project" value="InterPro"/>
</dbReference>
<dbReference type="InterPro" id="IPR005764">
    <property type="entry name" value="Ade_phspho_trans"/>
</dbReference>
<dbReference type="NCBIfam" id="TIGR01090">
    <property type="entry name" value="apt"/>
    <property type="match status" value="1"/>
</dbReference>
<reference evidence="13 14" key="1">
    <citation type="submission" date="2014-09" db="EMBL/GenBank/DDBJ databases">
        <title>Draft Genome Sequence of Draconibacterium sp. JN14CK-3.</title>
        <authorList>
            <person name="Dong C."/>
            <person name="Lai Q."/>
            <person name="Shao Z."/>
        </authorList>
    </citation>
    <scope>NUCLEOTIDE SEQUENCE [LARGE SCALE GENOMIC DNA]</scope>
    <source>
        <strain evidence="13 14">JN14CK-3</strain>
    </source>
</reference>
<dbReference type="GO" id="GO:0003999">
    <property type="term" value="F:adenine phosphoribosyltransferase activity"/>
    <property type="evidence" value="ECO:0007669"/>
    <property type="project" value="UniProtKB-UniRule"/>
</dbReference>
<dbReference type="CDD" id="cd06223">
    <property type="entry name" value="PRTases_typeI"/>
    <property type="match status" value="1"/>
</dbReference>
<dbReference type="GO" id="GO:0005737">
    <property type="term" value="C:cytoplasm"/>
    <property type="evidence" value="ECO:0007669"/>
    <property type="project" value="UniProtKB-SubCell"/>
</dbReference>
<evidence type="ECO:0000256" key="9">
    <source>
        <dbReference type="ARBA" id="ARBA00022679"/>
    </source>
</evidence>
<keyword evidence="14" id="KW-1185">Reference proteome</keyword>
<dbReference type="EC" id="2.4.2.7" evidence="6 11"/>
<dbReference type="GO" id="GO:0006166">
    <property type="term" value="P:purine ribonucleoside salvage"/>
    <property type="evidence" value="ECO:0007669"/>
    <property type="project" value="UniProtKB-UniRule"/>
</dbReference>
<name>A0A0D8JE75_9BACT</name>
<dbReference type="Pfam" id="PF00156">
    <property type="entry name" value="Pribosyltran"/>
    <property type="match status" value="1"/>
</dbReference>
<comment type="pathway">
    <text evidence="4 11">Purine metabolism; AMP biosynthesis via salvage pathway; AMP from adenine: step 1/1.</text>
</comment>
<dbReference type="UniPathway" id="UPA00588">
    <property type="reaction ID" value="UER00646"/>
</dbReference>